<reference evidence="5" key="2">
    <citation type="submission" date="2025-05" db="UniProtKB">
        <authorList>
            <consortium name="EnsemblMetazoa"/>
        </authorList>
    </citation>
    <scope>IDENTIFICATION</scope>
    <source>
        <strain evidence="5">Foshan</strain>
    </source>
</reference>
<evidence type="ECO:0000256" key="1">
    <source>
        <dbReference type="PROSITE-ProRule" id="PRU00371"/>
    </source>
</evidence>
<evidence type="ECO:0000313" key="6">
    <source>
        <dbReference type="Proteomes" id="UP000069940"/>
    </source>
</evidence>
<feature type="compositionally biased region" description="Acidic residues" evidence="2">
    <location>
        <begin position="185"/>
        <end position="194"/>
    </location>
</feature>
<dbReference type="PROSITE" id="PS51029">
    <property type="entry name" value="MADF"/>
    <property type="match status" value="1"/>
</dbReference>
<keyword evidence="6" id="KW-1185">Reference proteome</keyword>
<dbReference type="Pfam" id="PF02944">
    <property type="entry name" value="BESS"/>
    <property type="match status" value="1"/>
</dbReference>
<evidence type="ECO:0000259" key="4">
    <source>
        <dbReference type="PROSITE" id="PS51031"/>
    </source>
</evidence>
<reference evidence="6" key="1">
    <citation type="journal article" date="2015" name="Proc. Natl. Acad. Sci. U.S.A.">
        <title>Genome sequence of the Asian Tiger mosquito, Aedes albopictus, reveals insights into its biology, genetics, and evolution.</title>
        <authorList>
            <person name="Chen X.G."/>
            <person name="Jiang X."/>
            <person name="Gu J."/>
            <person name="Xu M."/>
            <person name="Wu Y."/>
            <person name="Deng Y."/>
            <person name="Zhang C."/>
            <person name="Bonizzoni M."/>
            <person name="Dermauw W."/>
            <person name="Vontas J."/>
            <person name="Armbruster P."/>
            <person name="Huang X."/>
            <person name="Yang Y."/>
            <person name="Zhang H."/>
            <person name="He W."/>
            <person name="Peng H."/>
            <person name="Liu Y."/>
            <person name="Wu K."/>
            <person name="Chen J."/>
            <person name="Lirakis M."/>
            <person name="Topalis P."/>
            <person name="Van Leeuwen T."/>
            <person name="Hall A.B."/>
            <person name="Jiang X."/>
            <person name="Thorpe C."/>
            <person name="Mueller R.L."/>
            <person name="Sun C."/>
            <person name="Waterhouse R.M."/>
            <person name="Yan G."/>
            <person name="Tu Z.J."/>
            <person name="Fang X."/>
            <person name="James A.A."/>
        </authorList>
    </citation>
    <scope>NUCLEOTIDE SEQUENCE [LARGE SCALE GENOMIC DNA]</scope>
    <source>
        <strain evidence="6">Foshan</strain>
    </source>
</reference>
<evidence type="ECO:0000259" key="3">
    <source>
        <dbReference type="PROSITE" id="PS51029"/>
    </source>
</evidence>
<sequence>METLSAETRSEIYEKLWTRMPRLNPGPMASFRIDDFISLIKGLPIIYNRLDKHNKQEYIDTWDRLEAILKTPKKFLMMKWKGLRDNFRVELKKEYFSPPDNRYVSKWVHYKKLGFLRDQVLATLDQKLESDSHDELNQIMQFVQSATHDVPPSTAESRANEHSYANSDIDPREFKKVKEEREESRDDDGSDDGEFYFSHFQEPDHNPRRQNPLPEVTITPKPILSHPAINLQPRKRPSVSSPESPAPPAKLPAKQPSTGIPHDDDYHFLMSIHPYLKQLPLPVKLKVRLQMQQVLFNELMKQPPIVDEED</sequence>
<dbReference type="EnsemblMetazoa" id="AALFPA23_018102.R26566">
    <property type="protein sequence ID" value="AALFPA23_018102.P26566"/>
    <property type="gene ID" value="AALFPA23_018102"/>
</dbReference>
<dbReference type="SMART" id="SM00595">
    <property type="entry name" value="MADF"/>
    <property type="match status" value="1"/>
</dbReference>
<dbReference type="InterPro" id="IPR039353">
    <property type="entry name" value="TF_Adf1"/>
</dbReference>
<feature type="region of interest" description="Disordered" evidence="2">
    <location>
        <begin position="147"/>
        <end position="260"/>
    </location>
</feature>
<dbReference type="PROSITE" id="PS51031">
    <property type="entry name" value="BESS"/>
    <property type="match status" value="1"/>
</dbReference>
<dbReference type="RefSeq" id="XP_029731330.1">
    <property type="nucleotide sequence ID" value="XM_029875470.2"/>
</dbReference>
<protein>
    <recommendedName>
        <fullName evidence="7">MADF domain-containing protein</fullName>
    </recommendedName>
</protein>
<dbReference type="InterPro" id="IPR006578">
    <property type="entry name" value="MADF-dom"/>
</dbReference>
<feature type="domain" description="BESS" evidence="4">
    <location>
        <begin position="262"/>
        <end position="301"/>
    </location>
</feature>
<dbReference type="Proteomes" id="UP000069940">
    <property type="component" value="Unassembled WGS sequence"/>
</dbReference>
<feature type="domain" description="MADF" evidence="3">
    <location>
        <begin position="35"/>
        <end position="121"/>
    </location>
</feature>
<organism evidence="5 6">
    <name type="scientific">Aedes albopictus</name>
    <name type="common">Asian tiger mosquito</name>
    <name type="synonym">Stegomyia albopicta</name>
    <dbReference type="NCBI Taxonomy" id="7160"/>
    <lineage>
        <taxon>Eukaryota</taxon>
        <taxon>Metazoa</taxon>
        <taxon>Ecdysozoa</taxon>
        <taxon>Arthropoda</taxon>
        <taxon>Hexapoda</taxon>
        <taxon>Insecta</taxon>
        <taxon>Pterygota</taxon>
        <taxon>Neoptera</taxon>
        <taxon>Endopterygota</taxon>
        <taxon>Diptera</taxon>
        <taxon>Nematocera</taxon>
        <taxon>Culicoidea</taxon>
        <taxon>Culicidae</taxon>
        <taxon>Culicinae</taxon>
        <taxon>Aedini</taxon>
        <taxon>Aedes</taxon>
        <taxon>Stegomyia</taxon>
    </lineage>
</organism>
<dbReference type="Pfam" id="PF10545">
    <property type="entry name" value="MADF_DNA_bdg"/>
    <property type="match status" value="1"/>
</dbReference>
<dbReference type="EnsemblMetazoa" id="AALFPA23_018102.R26565">
    <property type="protein sequence ID" value="AALFPA23_018102.P26565"/>
    <property type="gene ID" value="AALFPA23_018102"/>
</dbReference>
<keyword evidence="1" id="KW-0539">Nucleus</keyword>
<evidence type="ECO:0000256" key="2">
    <source>
        <dbReference type="SAM" id="MobiDB-lite"/>
    </source>
</evidence>
<dbReference type="PANTHER" id="PTHR12243:SF69">
    <property type="entry name" value="SI:CH73-59F11.3"/>
    <property type="match status" value="1"/>
</dbReference>
<name>A0ABM1ZG15_AEDAL</name>
<dbReference type="InterPro" id="IPR004210">
    <property type="entry name" value="BESS_motif"/>
</dbReference>
<accession>A0ABM1ZG15</accession>
<comment type="subcellular location">
    <subcellularLocation>
        <location evidence="1">Nucleus</location>
    </subcellularLocation>
</comment>
<dbReference type="GeneID" id="115267880"/>
<evidence type="ECO:0008006" key="7">
    <source>
        <dbReference type="Google" id="ProtNLM"/>
    </source>
</evidence>
<dbReference type="RefSeq" id="XP_062712041.1">
    <property type="nucleotide sequence ID" value="XM_062856057.1"/>
</dbReference>
<feature type="compositionally biased region" description="Basic and acidic residues" evidence="2">
    <location>
        <begin position="169"/>
        <end position="184"/>
    </location>
</feature>
<proteinExistence type="predicted"/>
<evidence type="ECO:0000313" key="5">
    <source>
        <dbReference type="EnsemblMetazoa" id="AALFPA23_018102.P26566"/>
    </source>
</evidence>
<dbReference type="PANTHER" id="PTHR12243">
    <property type="entry name" value="MADF DOMAIN TRANSCRIPTION FACTOR"/>
    <property type="match status" value="1"/>
</dbReference>